<reference evidence="2 3" key="1">
    <citation type="submission" date="2020-08" db="EMBL/GenBank/DDBJ databases">
        <title>Genomic Encyclopedia of Type Strains, Phase IV (KMG-IV): sequencing the most valuable type-strain genomes for metagenomic binning, comparative biology and taxonomic classification.</title>
        <authorList>
            <person name="Goeker M."/>
        </authorList>
    </citation>
    <scope>NUCLEOTIDE SEQUENCE [LARGE SCALE GENOMIC DNA]</scope>
    <source>
        <strain evidence="2 3">DSM 104969</strain>
    </source>
</reference>
<feature type="chain" id="PRO_5032829098" description="Lipoprotein" evidence="1">
    <location>
        <begin position="24"/>
        <end position="212"/>
    </location>
</feature>
<dbReference type="RefSeq" id="WP_183306665.1">
    <property type="nucleotide sequence ID" value="NZ_JACIEP010000005.1"/>
</dbReference>
<comment type="caution">
    <text evidence="2">The sequence shown here is derived from an EMBL/GenBank/DDBJ whole genome shotgun (WGS) entry which is preliminary data.</text>
</comment>
<sequence>MKNFCFAVIAVILLPVIYFSSCAKVEDNNVAQPTISNIRFNESDTIVYTDDSNIKRSIRFNDSVYALEYRKTDTLIPGKWVYISADLHADGKLSTFIVRGNLTYKSKSIKNYPDSIYEIIRSGQGIFSDKTDSTVYRNRLLQIPDTIIDNNRKLFLNNEWRTVVDTLYLYKEEPYKLMTVLMDRFGNVSDSTKDIRQIKFLTRKELRELKGK</sequence>
<accession>A0A840CQ51</accession>
<dbReference type="EMBL" id="JACIEP010000005">
    <property type="protein sequence ID" value="MBB4035734.1"/>
    <property type="molecule type" value="Genomic_DNA"/>
</dbReference>
<gene>
    <name evidence="2" type="ORF">GGR21_001629</name>
</gene>
<evidence type="ECO:0000313" key="2">
    <source>
        <dbReference type="EMBL" id="MBB4035734.1"/>
    </source>
</evidence>
<keyword evidence="1" id="KW-0732">Signal</keyword>
<dbReference type="AlphaFoldDB" id="A0A840CQ51"/>
<feature type="signal peptide" evidence="1">
    <location>
        <begin position="1"/>
        <end position="23"/>
    </location>
</feature>
<dbReference type="Proteomes" id="UP000555103">
    <property type="component" value="Unassembled WGS sequence"/>
</dbReference>
<keyword evidence="3" id="KW-1185">Reference proteome</keyword>
<evidence type="ECO:0000256" key="1">
    <source>
        <dbReference type="SAM" id="SignalP"/>
    </source>
</evidence>
<name>A0A840CQ51_9BACT</name>
<proteinExistence type="predicted"/>
<protein>
    <recommendedName>
        <fullName evidence="4">Lipoprotein</fullName>
    </recommendedName>
</protein>
<evidence type="ECO:0000313" key="3">
    <source>
        <dbReference type="Proteomes" id="UP000555103"/>
    </source>
</evidence>
<evidence type="ECO:0008006" key="4">
    <source>
        <dbReference type="Google" id="ProtNLM"/>
    </source>
</evidence>
<organism evidence="2 3">
    <name type="scientific">Dysgonomonas hofstadii</name>
    <dbReference type="NCBI Taxonomy" id="637886"/>
    <lineage>
        <taxon>Bacteria</taxon>
        <taxon>Pseudomonadati</taxon>
        <taxon>Bacteroidota</taxon>
        <taxon>Bacteroidia</taxon>
        <taxon>Bacteroidales</taxon>
        <taxon>Dysgonomonadaceae</taxon>
        <taxon>Dysgonomonas</taxon>
    </lineage>
</organism>